<evidence type="ECO:0000256" key="6">
    <source>
        <dbReference type="PROSITE-ProRule" id="PRU00169"/>
    </source>
</evidence>
<dbReference type="GO" id="GO:0000976">
    <property type="term" value="F:transcription cis-regulatory region binding"/>
    <property type="evidence" value="ECO:0007669"/>
    <property type="project" value="TreeGrafter"/>
</dbReference>
<keyword evidence="5" id="KW-0804">Transcription</keyword>
<organism evidence="10 11">
    <name type="scientific">Finegoldia magna</name>
    <name type="common">Peptostreptococcus magnus</name>
    <dbReference type="NCBI Taxonomy" id="1260"/>
    <lineage>
        <taxon>Bacteria</taxon>
        <taxon>Bacillati</taxon>
        <taxon>Bacillota</taxon>
        <taxon>Tissierellia</taxon>
        <taxon>Tissierellales</taxon>
        <taxon>Peptoniphilaceae</taxon>
        <taxon>Finegoldia</taxon>
    </lineage>
</organism>
<dbReference type="InterPro" id="IPR001789">
    <property type="entry name" value="Sig_transdc_resp-reg_receiver"/>
</dbReference>
<feature type="DNA-binding region" description="OmpR/PhoB-type" evidence="7">
    <location>
        <begin position="134"/>
        <end position="233"/>
    </location>
</feature>
<evidence type="ECO:0000256" key="3">
    <source>
        <dbReference type="ARBA" id="ARBA00023015"/>
    </source>
</evidence>
<dbReference type="PROSITE" id="PS51755">
    <property type="entry name" value="OMPR_PHOB"/>
    <property type="match status" value="1"/>
</dbReference>
<keyword evidence="2" id="KW-0902">Two-component regulatory system</keyword>
<feature type="modified residue" description="4-aspartylphosphate" evidence="6">
    <location>
        <position position="51"/>
    </location>
</feature>
<dbReference type="Pfam" id="PF00486">
    <property type="entry name" value="Trans_reg_C"/>
    <property type="match status" value="1"/>
</dbReference>
<dbReference type="PANTHER" id="PTHR48111:SF40">
    <property type="entry name" value="PHOSPHATE REGULON TRANSCRIPTIONAL REGULATORY PROTEIN PHOB"/>
    <property type="match status" value="1"/>
</dbReference>
<keyword evidence="1 6" id="KW-0597">Phosphoprotein</keyword>
<dbReference type="SMART" id="SM00862">
    <property type="entry name" value="Trans_reg_C"/>
    <property type="match status" value="1"/>
</dbReference>
<keyword evidence="4 7" id="KW-0238">DNA-binding</keyword>
<dbReference type="InterPro" id="IPR001867">
    <property type="entry name" value="OmpR/PhoB-type_DNA-bd"/>
</dbReference>
<evidence type="ECO:0000256" key="5">
    <source>
        <dbReference type="ARBA" id="ARBA00023163"/>
    </source>
</evidence>
<dbReference type="SUPFAM" id="SSF52172">
    <property type="entry name" value="CheY-like"/>
    <property type="match status" value="1"/>
</dbReference>
<dbReference type="InterPro" id="IPR036388">
    <property type="entry name" value="WH-like_DNA-bd_sf"/>
</dbReference>
<dbReference type="RefSeq" id="WP_094207978.1">
    <property type="nucleotide sequence ID" value="NZ_NDYA01000003.1"/>
</dbReference>
<dbReference type="Gene3D" id="3.40.50.2300">
    <property type="match status" value="1"/>
</dbReference>
<accession>A0A233V1B2</accession>
<dbReference type="InterPro" id="IPR039420">
    <property type="entry name" value="WalR-like"/>
</dbReference>
<dbReference type="GO" id="GO:0006355">
    <property type="term" value="P:regulation of DNA-templated transcription"/>
    <property type="evidence" value="ECO:0007669"/>
    <property type="project" value="InterPro"/>
</dbReference>
<dbReference type="SMART" id="SM00448">
    <property type="entry name" value="REC"/>
    <property type="match status" value="1"/>
</dbReference>
<gene>
    <name evidence="10" type="ORF">B9N55_00995</name>
</gene>
<name>A0A233V1B2_FINMA</name>
<evidence type="ECO:0000259" key="9">
    <source>
        <dbReference type="PROSITE" id="PS51755"/>
    </source>
</evidence>
<evidence type="ECO:0000256" key="2">
    <source>
        <dbReference type="ARBA" id="ARBA00023012"/>
    </source>
</evidence>
<dbReference type="SUPFAM" id="SSF46894">
    <property type="entry name" value="C-terminal effector domain of the bipartite response regulators"/>
    <property type="match status" value="1"/>
</dbReference>
<evidence type="ECO:0000256" key="7">
    <source>
        <dbReference type="PROSITE-ProRule" id="PRU01091"/>
    </source>
</evidence>
<dbReference type="CDD" id="cd00383">
    <property type="entry name" value="trans_reg_C"/>
    <property type="match status" value="1"/>
</dbReference>
<dbReference type="InterPro" id="IPR016032">
    <property type="entry name" value="Sig_transdc_resp-reg_C-effctor"/>
</dbReference>
<dbReference type="GO" id="GO:0005829">
    <property type="term" value="C:cytosol"/>
    <property type="evidence" value="ECO:0007669"/>
    <property type="project" value="TreeGrafter"/>
</dbReference>
<dbReference type="PANTHER" id="PTHR48111">
    <property type="entry name" value="REGULATOR OF RPOS"/>
    <property type="match status" value="1"/>
</dbReference>
<dbReference type="InterPro" id="IPR011006">
    <property type="entry name" value="CheY-like_superfamily"/>
</dbReference>
<evidence type="ECO:0000313" key="10">
    <source>
        <dbReference type="EMBL" id="OXZ34625.1"/>
    </source>
</evidence>
<evidence type="ECO:0000256" key="4">
    <source>
        <dbReference type="ARBA" id="ARBA00023125"/>
    </source>
</evidence>
<dbReference type="PROSITE" id="PS50110">
    <property type="entry name" value="RESPONSE_REGULATORY"/>
    <property type="match status" value="1"/>
</dbReference>
<sequence>MKIMVVEDDIDLSELIRMYLIPEGWEIETFHTGKKAVESFNRNHYDLILLDLLLPDINGFEICKQIREKSTIPIIMLTALEDSIHKVQGLNIGADDYIIKPFEPTELVARIKSNLRRSYEFSSVKSLNNDEHEFDELVVGNLRLNKKTHKSFYNEIEITLTPKEFDILWILMEKPDDVHNMDEIHYKIWKDEVLSTEVNPVMVHIRRIRSKFEKYGISSIIKTIWGVGYKINA</sequence>
<feature type="domain" description="OmpR/PhoB-type" evidence="9">
    <location>
        <begin position="134"/>
        <end position="233"/>
    </location>
</feature>
<dbReference type="Pfam" id="PF00072">
    <property type="entry name" value="Response_reg"/>
    <property type="match status" value="1"/>
</dbReference>
<dbReference type="AlphaFoldDB" id="A0A233V1B2"/>
<protein>
    <submittedName>
        <fullName evidence="10">DNA-binding response regulator</fullName>
    </submittedName>
</protein>
<feature type="domain" description="Response regulatory" evidence="8">
    <location>
        <begin position="2"/>
        <end position="115"/>
    </location>
</feature>
<proteinExistence type="predicted"/>
<keyword evidence="3" id="KW-0805">Transcription regulation</keyword>
<dbReference type="EMBL" id="NDYE01000002">
    <property type="protein sequence ID" value="OXZ34625.1"/>
    <property type="molecule type" value="Genomic_DNA"/>
</dbReference>
<dbReference type="GO" id="GO:0000156">
    <property type="term" value="F:phosphorelay response regulator activity"/>
    <property type="evidence" value="ECO:0007669"/>
    <property type="project" value="TreeGrafter"/>
</dbReference>
<comment type="caution">
    <text evidence="10">The sequence shown here is derived from an EMBL/GenBank/DDBJ whole genome shotgun (WGS) entry which is preliminary data.</text>
</comment>
<dbReference type="Gene3D" id="1.10.10.10">
    <property type="entry name" value="Winged helix-like DNA-binding domain superfamily/Winged helix DNA-binding domain"/>
    <property type="match status" value="1"/>
</dbReference>
<dbReference type="Gene3D" id="6.10.250.690">
    <property type="match status" value="1"/>
</dbReference>
<dbReference type="Proteomes" id="UP000215546">
    <property type="component" value="Unassembled WGS sequence"/>
</dbReference>
<evidence type="ECO:0000256" key="1">
    <source>
        <dbReference type="ARBA" id="ARBA00022553"/>
    </source>
</evidence>
<dbReference type="FunFam" id="3.40.50.2300:FF:000001">
    <property type="entry name" value="DNA-binding response regulator PhoB"/>
    <property type="match status" value="1"/>
</dbReference>
<dbReference type="GO" id="GO:0032993">
    <property type="term" value="C:protein-DNA complex"/>
    <property type="evidence" value="ECO:0007669"/>
    <property type="project" value="TreeGrafter"/>
</dbReference>
<evidence type="ECO:0000259" key="8">
    <source>
        <dbReference type="PROSITE" id="PS50110"/>
    </source>
</evidence>
<evidence type="ECO:0000313" key="11">
    <source>
        <dbReference type="Proteomes" id="UP000215546"/>
    </source>
</evidence>
<reference evidence="11" key="1">
    <citation type="submission" date="2017-04" db="EMBL/GenBank/DDBJ databases">
        <title>Finegoldia magna isolated from orthopedic joint implant-associated infections.</title>
        <authorList>
            <person name="Bjorklund S."/>
            <person name="Bruggemann H."/>
            <person name="Jensen A."/>
            <person name="Hellmark B."/>
            <person name="Soderquist B."/>
        </authorList>
    </citation>
    <scope>NUCLEOTIDE SEQUENCE [LARGE SCALE GENOMIC DNA]</scope>
    <source>
        <strain evidence="11">12T273</strain>
    </source>
</reference>